<dbReference type="InterPro" id="IPR002036">
    <property type="entry name" value="YbeY"/>
</dbReference>
<evidence type="ECO:0000313" key="9">
    <source>
        <dbReference type="Proteomes" id="UP000198629"/>
    </source>
</evidence>
<dbReference type="GO" id="GO:0005737">
    <property type="term" value="C:cytoplasm"/>
    <property type="evidence" value="ECO:0007669"/>
    <property type="project" value="UniProtKB-SubCell"/>
</dbReference>
<dbReference type="InterPro" id="IPR023091">
    <property type="entry name" value="MetalPrtase_cat_dom_sf_prd"/>
</dbReference>
<evidence type="ECO:0000256" key="6">
    <source>
        <dbReference type="ARBA" id="ARBA00022833"/>
    </source>
</evidence>
<evidence type="ECO:0000256" key="2">
    <source>
        <dbReference type="ARBA" id="ARBA00022722"/>
    </source>
</evidence>
<feature type="binding site" evidence="7">
    <location>
        <position position="110"/>
    </location>
    <ligand>
        <name>Zn(2+)</name>
        <dbReference type="ChEBI" id="CHEBI:29105"/>
        <note>catalytic</note>
    </ligand>
</feature>
<keyword evidence="2 7" id="KW-0540">Nuclease</keyword>
<dbReference type="SUPFAM" id="SSF55486">
    <property type="entry name" value="Metalloproteases ('zincins'), catalytic domain"/>
    <property type="match status" value="1"/>
</dbReference>
<keyword evidence="7" id="KW-0698">rRNA processing</keyword>
<dbReference type="GO" id="GO:0006364">
    <property type="term" value="P:rRNA processing"/>
    <property type="evidence" value="ECO:0007669"/>
    <property type="project" value="UniProtKB-UniRule"/>
</dbReference>
<evidence type="ECO:0000256" key="1">
    <source>
        <dbReference type="ARBA" id="ARBA00010875"/>
    </source>
</evidence>
<feature type="binding site" evidence="7">
    <location>
        <position position="116"/>
    </location>
    <ligand>
        <name>Zn(2+)</name>
        <dbReference type="ChEBI" id="CHEBI:29105"/>
        <note>catalytic</note>
    </ligand>
</feature>
<dbReference type="GO" id="GO:0004521">
    <property type="term" value="F:RNA endonuclease activity"/>
    <property type="evidence" value="ECO:0007669"/>
    <property type="project" value="UniProtKB-UniRule"/>
</dbReference>
<accession>A0A1G9DA55</accession>
<dbReference type="EMBL" id="FNFX01000003">
    <property type="protein sequence ID" value="SDK60796.1"/>
    <property type="molecule type" value="Genomic_DNA"/>
</dbReference>
<comment type="cofactor">
    <cofactor evidence="7">
        <name>Zn(2+)</name>
        <dbReference type="ChEBI" id="CHEBI:29105"/>
    </cofactor>
    <text evidence="7">Binds 1 zinc ion.</text>
</comment>
<protein>
    <recommendedName>
        <fullName evidence="7">Endoribonuclease YbeY</fullName>
        <ecNumber evidence="7">3.1.-.-</ecNumber>
    </recommendedName>
</protein>
<proteinExistence type="inferred from homology"/>
<evidence type="ECO:0000313" key="8">
    <source>
        <dbReference type="EMBL" id="SDK60796.1"/>
    </source>
</evidence>
<comment type="subcellular location">
    <subcellularLocation>
        <location evidence="7">Cytoplasm</location>
    </subcellularLocation>
</comment>
<gene>
    <name evidence="7" type="primary">ybeY</name>
    <name evidence="8" type="ORF">SAMN05192566_1871</name>
</gene>
<dbReference type="GO" id="GO:0008270">
    <property type="term" value="F:zinc ion binding"/>
    <property type="evidence" value="ECO:0007669"/>
    <property type="project" value="UniProtKB-UniRule"/>
</dbReference>
<comment type="similarity">
    <text evidence="1 7">Belongs to the endoribonuclease YbeY family.</text>
</comment>
<keyword evidence="7" id="KW-0690">Ribosome biogenesis</keyword>
<organism evidence="8 9">
    <name type="scientific">Methylophilus rhizosphaerae</name>
    <dbReference type="NCBI Taxonomy" id="492660"/>
    <lineage>
        <taxon>Bacteria</taxon>
        <taxon>Pseudomonadati</taxon>
        <taxon>Pseudomonadota</taxon>
        <taxon>Betaproteobacteria</taxon>
        <taxon>Nitrosomonadales</taxon>
        <taxon>Methylophilaceae</taxon>
        <taxon>Methylophilus</taxon>
    </lineage>
</organism>
<dbReference type="RefSeq" id="WP_091471851.1">
    <property type="nucleotide sequence ID" value="NZ_FNFX01000003.1"/>
</dbReference>
<dbReference type="STRING" id="492660.SAMN05192566_1871"/>
<feature type="binding site" evidence="7">
    <location>
        <position position="106"/>
    </location>
    <ligand>
        <name>Zn(2+)</name>
        <dbReference type="ChEBI" id="CHEBI:29105"/>
        <note>catalytic</note>
    </ligand>
</feature>
<dbReference type="GO" id="GO:0004222">
    <property type="term" value="F:metalloendopeptidase activity"/>
    <property type="evidence" value="ECO:0007669"/>
    <property type="project" value="InterPro"/>
</dbReference>
<evidence type="ECO:0000256" key="4">
    <source>
        <dbReference type="ARBA" id="ARBA00022759"/>
    </source>
</evidence>
<dbReference type="OrthoDB" id="9807740at2"/>
<dbReference type="AlphaFoldDB" id="A0A1G9DA55"/>
<dbReference type="Pfam" id="PF02130">
    <property type="entry name" value="YbeY"/>
    <property type="match status" value="1"/>
</dbReference>
<comment type="function">
    <text evidence="7">Single strand-specific metallo-endoribonuclease involved in late-stage 70S ribosome quality control and in maturation of the 3' terminus of the 16S rRNA.</text>
</comment>
<dbReference type="EC" id="3.1.-.-" evidence="7"/>
<dbReference type="NCBIfam" id="TIGR00043">
    <property type="entry name" value="rRNA maturation RNase YbeY"/>
    <property type="match status" value="1"/>
</dbReference>
<dbReference type="Gene3D" id="3.40.390.30">
    <property type="entry name" value="Metalloproteases ('zincins'), catalytic domain"/>
    <property type="match status" value="1"/>
</dbReference>
<dbReference type="PANTHER" id="PTHR46986">
    <property type="entry name" value="ENDORIBONUCLEASE YBEY, CHLOROPLASTIC"/>
    <property type="match status" value="1"/>
</dbReference>
<evidence type="ECO:0000256" key="3">
    <source>
        <dbReference type="ARBA" id="ARBA00022723"/>
    </source>
</evidence>
<keyword evidence="4 7" id="KW-0255">Endonuclease</keyword>
<dbReference type="HAMAP" id="MF_00009">
    <property type="entry name" value="Endoribonucl_YbeY"/>
    <property type="match status" value="1"/>
</dbReference>
<dbReference type="Proteomes" id="UP000198629">
    <property type="component" value="Unassembled WGS sequence"/>
</dbReference>
<sequence length="144" mass="15933">MPQLDFSLQLVSQVTDVPAAATFRRWVRAALRVDTSLTIRIVDAEEGRALNGAYRGRDYATNVLTFPLTEEPYLMGDIVICAPVVAREAIEQGKPLLAHYAHMTVHGVLHLHGYDHEVEAQAELMEAMEIAVMQKLGFANPYAG</sequence>
<evidence type="ECO:0000256" key="7">
    <source>
        <dbReference type="HAMAP-Rule" id="MF_00009"/>
    </source>
</evidence>
<keyword evidence="7" id="KW-0963">Cytoplasm</keyword>
<keyword evidence="6 7" id="KW-0862">Zinc</keyword>
<keyword evidence="5 7" id="KW-0378">Hydrolase</keyword>
<dbReference type="PANTHER" id="PTHR46986:SF1">
    <property type="entry name" value="ENDORIBONUCLEASE YBEY, CHLOROPLASTIC"/>
    <property type="match status" value="1"/>
</dbReference>
<keyword evidence="3 7" id="KW-0479">Metal-binding</keyword>
<evidence type="ECO:0000256" key="5">
    <source>
        <dbReference type="ARBA" id="ARBA00022801"/>
    </source>
</evidence>
<keyword evidence="9" id="KW-1185">Reference proteome</keyword>
<name>A0A1G9DA55_9PROT</name>
<reference evidence="9" key="1">
    <citation type="submission" date="2016-10" db="EMBL/GenBank/DDBJ databases">
        <authorList>
            <person name="Varghese N."/>
            <person name="Submissions S."/>
        </authorList>
    </citation>
    <scope>NUCLEOTIDE SEQUENCE [LARGE SCALE GENOMIC DNA]</scope>
    <source>
        <strain evidence="9">CBMB127</strain>
    </source>
</reference>